<feature type="domain" description="TNT" evidence="2">
    <location>
        <begin position="109"/>
        <end position="204"/>
    </location>
</feature>
<feature type="chain" id="PRO_5022870594" evidence="1">
    <location>
        <begin position="21"/>
        <end position="209"/>
    </location>
</feature>
<dbReference type="OrthoDB" id="1454629at2"/>
<evidence type="ECO:0000313" key="4">
    <source>
        <dbReference type="Proteomes" id="UP000251402"/>
    </source>
</evidence>
<feature type="signal peptide" evidence="1">
    <location>
        <begin position="1"/>
        <end position="20"/>
    </location>
</feature>
<proteinExistence type="predicted"/>
<organism evidence="3 4">
    <name type="scientific">Mucilaginibacter rubeus</name>
    <dbReference type="NCBI Taxonomy" id="2027860"/>
    <lineage>
        <taxon>Bacteria</taxon>
        <taxon>Pseudomonadati</taxon>
        <taxon>Bacteroidota</taxon>
        <taxon>Sphingobacteriia</taxon>
        <taxon>Sphingobacteriales</taxon>
        <taxon>Sphingobacteriaceae</taxon>
        <taxon>Mucilaginibacter</taxon>
    </lineage>
</organism>
<dbReference type="RefSeq" id="WP_112574972.1">
    <property type="nucleotide sequence ID" value="NZ_CP043450.1"/>
</dbReference>
<dbReference type="GO" id="GO:0050135">
    <property type="term" value="F:NADP+ nucleosidase activity"/>
    <property type="evidence" value="ECO:0007669"/>
    <property type="project" value="InterPro"/>
</dbReference>
<evidence type="ECO:0000313" key="3">
    <source>
        <dbReference type="EMBL" id="QEM12056.1"/>
    </source>
</evidence>
<accession>A0A5C1I2L5</accession>
<evidence type="ECO:0000256" key="1">
    <source>
        <dbReference type="SAM" id="SignalP"/>
    </source>
</evidence>
<dbReference type="Proteomes" id="UP000251402">
    <property type="component" value="Chromosome"/>
</dbReference>
<dbReference type="Pfam" id="PF14021">
    <property type="entry name" value="TNT"/>
    <property type="match status" value="1"/>
</dbReference>
<dbReference type="AlphaFoldDB" id="A0A5C1I2L5"/>
<dbReference type="InterPro" id="IPR025331">
    <property type="entry name" value="TNT"/>
</dbReference>
<reference evidence="3" key="1">
    <citation type="submission" date="2019-08" db="EMBL/GenBank/DDBJ databases">
        <title>Comparative genome analysis confer to the adaptation heavy metal polluted environment.</title>
        <authorList>
            <person name="Li Y."/>
        </authorList>
    </citation>
    <scope>NUCLEOTIDE SEQUENCE [LARGE SCALE GENOMIC DNA]</scope>
    <source>
        <strain evidence="3">P1</strain>
    </source>
</reference>
<protein>
    <submittedName>
        <fullName evidence="3">DUF4237 domain-containing protein</fullName>
    </submittedName>
</protein>
<dbReference type="KEGG" id="mrub:DEO27_019155"/>
<sequence length="209" mass="24004">MKKLNLLLLGMLLMPFLVNAQKLNDYTENLLKSYSAESDTSTTRGVSYQYFRYTVKKFRNSEYPKKLVLLSWTLWKNEAWGKLDTLFKNLEIKFPPNYGAISEEVDIILPAGWLIDRYGGKYDDLGNFSDVNGDFVAPSGIPFEQRSIPQENNDNKYYKRYLIKKDIHAKLGQTIPWSKQPGQGVQFRLSDGATIETLKADGSILEKKL</sequence>
<keyword evidence="1" id="KW-0732">Signal</keyword>
<dbReference type="EMBL" id="CP043450">
    <property type="protein sequence ID" value="QEM12056.1"/>
    <property type="molecule type" value="Genomic_DNA"/>
</dbReference>
<evidence type="ECO:0000259" key="2">
    <source>
        <dbReference type="Pfam" id="PF14021"/>
    </source>
</evidence>
<keyword evidence="4" id="KW-1185">Reference proteome</keyword>
<gene>
    <name evidence="3" type="ORF">DEO27_019155</name>
</gene>
<name>A0A5C1I2L5_9SPHI</name>